<keyword evidence="1" id="KW-0472">Membrane</keyword>
<accession>A0ABQ9HUZ1</accession>
<name>A0ABQ9HUZ1_9NEOP</name>
<evidence type="ECO:0008006" key="4">
    <source>
        <dbReference type="Google" id="ProtNLM"/>
    </source>
</evidence>
<evidence type="ECO:0000256" key="1">
    <source>
        <dbReference type="SAM" id="Phobius"/>
    </source>
</evidence>
<reference evidence="2 3" key="1">
    <citation type="submission" date="2023-02" db="EMBL/GenBank/DDBJ databases">
        <title>LHISI_Scaffold_Assembly.</title>
        <authorList>
            <person name="Stuart O.P."/>
            <person name="Cleave R."/>
            <person name="Magrath M.J.L."/>
            <person name="Mikheyev A.S."/>
        </authorList>
    </citation>
    <scope>NUCLEOTIDE SEQUENCE [LARGE SCALE GENOMIC DNA]</scope>
    <source>
        <strain evidence="2">Daus_M_001</strain>
        <tissue evidence="2">Leg muscle</tissue>
    </source>
</reference>
<sequence length="121" mass="13813">MYKSIERIMSKAQGTDKILIKLVKLILPAVLPNIIHICNAMLLYILFIKITSPKTAADCHPIRILPALSKALEYLVHARVLKFITQNNLLDPFQSGFRPSHSTYTALLNVTYYLRLSMDDR</sequence>
<comment type="caution">
    <text evidence="2">The sequence shown here is derived from an EMBL/GenBank/DDBJ whole genome shotgun (WGS) entry which is preliminary data.</text>
</comment>
<dbReference type="EMBL" id="JARBHB010000003">
    <property type="protein sequence ID" value="KAJ8888199.1"/>
    <property type="molecule type" value="Genomic_DNA"/>
</dbReference>
<evidence type="ECO:0000313" key="2">
    <source>
        <dbReference type="EMBL" id="KAJ8888199.1"/>
    </source>
</evidence>
<keyword evidence="1" id="KW-1133">Transmembrane helix</keyword>
<proteinExistence type="predicted"/>
<feature type="transmembrane region" description="Helical" evidence="1">
    <location>
        <begin position="25"/>
        <end position="47"/>
    </location>
</feature>
<protein>
    <recommendedName>
        <fullName evidence="4">Reverse transcriptase domain-containing protein</fullName>
    </recommendedName>
</protein>
<keyword evidence="1" id="KW-0812">Transmembrane</keyword>
<dbReference type="Proteomes" id="UP001159363">
    <property type="component" value="Chromosome 3"/>
</dbReference>
<keyword evidence="3" id="KW-1185">Reference proteome</keyword>
<organism evidence="2 3">
    <name type="scientific">Dryococelus australis</name>
    <dbReference type="NCBI Taxonomy" id="614101"/>
    <lineage>
        <taxon>Eukaryota</taxon>
        <taxon>Metazoa</taxon>
        <taxon>Ecdysozoa</taxon>
        <taxon>Arthropoda</taxon>
        <taxon>Hexapoda</taxon>
        <taxon>Insecta</taxon>
        <taxon>Pterygota</taxon>
        <taxon>Neoptera</taxon>
        <taxon>Polyneoptera</taxon>
        <taxon>Phasmatodea</taxon>
        <taxon>Verophasmatodea</taxon>
        <taxon>Anareolatae</taxon>
        <taxon>Phasmatidae</taxon>
        <taxon>Eurycanthinae</taxon>
        <taxon>Dryococelus</taxon>
    </lineage>
</organism>
<gene>
    <name evidence="2" type="ORF">PR048_007686</name>
</gene>
<evidence type="ECO:0000313" key="3">
    <source>
        <dbReference type="Proteomes" id="UP001159363"/>
    </source>
</evidence>